<feature type="non-terminal residue" evidence="2">
    <location>
        <position position="1"/>
    </location>
</feature>
<accession>A0AA36CNE5</accession>
<sequence>MLISFAGAALHCPLGLATEIGEIPMKTIDKCACCHKETVYMTDSQNTLYNCLQAAECQEIMGKSKNTICQQKQKKFELFGRKIDRKVETCISKTDNFN</sequence>
<feature type="chain" id="PRO_5041375969" evidence="1">
    <location>
        <begin position="18"/>
        <end position="98"/>
    </location>
</feature>
<comment type="caution">
    <text evidence="2">The sequence shown here is derived from an EMBL/GenBank/DDBJ whole genome shotgun (WGS) entry which is preliminary data.</text>
</comment>
<proteinExistence type="predicted"/>
<dbReference type="EMBL" id="CATQJA010002552">
    <property type="protein sequence ID" value="CAJ0571246.1"/>
    <property type="molecule type" value="Genomic_DNA"/>
</dbReference>
<feature type="signal peptide" evidence="1">
    <location>
        <begin position="1"/>
        <end position="17"/>
    </location>
</feature>
<keyword evidence="3" id="KW-1185">Reference proteome</keyword>
<evidence type="ECO:0000256" key="1">
    <source>
        <dbReference type="SAM" id="SignalP"/>
    </source>
</evidence>
<organism evidence="2 3">
    <name type="scientific">Mesorhabditis spiculigera</name>
    <dbReference type="NCBI Taxonomy" id="96644"/>
    <lineage>
        <taxon>Eukaryota</taxon>
        <taxon>Metazoa</taxon>
        <taxon>Ecdysozoa</taxon>
        <taxon>Nematoda</taxon>
        <taxon>Chromadorea</taxon>
        <taxon>Rhabditida</taxon>
        <taxon>Rhabditina</taxon>
        <taxon>Rhabditomorpha</taxon>
        <taxon>Rhabditoidea</taxon>
        <taxon>Rhabditidae</taxon>
        <taxon>Mesorhabditinae</taxon>
        <taxon>Mesorhabditis</taxon>
    </lineage>
</organism>
<gene>
    <name evidence="2" type="ORF">MSPICULIGERA_LOCUS9660</name>
</gene>
<evidence type="ECO:0000313" key="3">
    <source>
        <dbReference type="Proteomes" id="UP001177023"/>
    </source>
</evidence>
<keyword evidence="1" id="KW-0732">Signal</keyword>
<dbReference type="AlphaFoldDB" id="A0AA36CNE5"/>
<reference evidence="2" key="1">
    <citation type="submission" date="2023-06" db="EMBL/GenBank/DDBJ databases">
        <authorList>
            <person name="Delattre M."/>
        </authorList>
    </citation>
    <scope>NUCLEOTIDE SEQUENCE</scope>
    <source>
        <strain evidence="2">AF72</strain>
    </source>
</reference>
<name>A0AA36CNE5_9BILA</name>
<protein>
    <submittedName>
        <fullName evidence="2">Uncharacterized protein</fullName>
    </submittedName>
</protein>
<dbReference type="Proteomes" id="UP001177023">
    <property type="component" value="Unassembled WGS sequence"/>
</dbReference>
<evidence type="ECO:0000313" key="2">
    <source>
        <dbReference type="EMBL" id="CAJ0571246.1"/>
    </source>
</evidence>